<dbReference type="Proteomes" id="UP001165960">
    <property type="component" value="Unassembled WGS sequence"/>
</dbReference>
<sequence>MATVNIFSVDMGAVALTSGDQPNSNQYCQNCKQYSHFTSHGKQNYSCCGEEGHPFIYCSTLCAPEARASASEAKPPKTNSSKLKKEANASSAKDEIYLVESLAVVRSNVAQKHCLSQTVHPYSTPGKTKGSKPLKYELANHENPAAGDQPQQQDQHNVPPQEPVAEPYGLQWMKRMSLTMRHLLLKYKSLLLSRLHVATKFPALPANISYNTQGALDKLPLDVSNVMD</sequence>
<evidence type="ECO:0000313" key="2">
    <source>
        <dbReference type="Proteomes" id="UP001165960"/>
    </source>
</evidence>
<evidence type="ECO:0000313" key="1">
    <source>
        <dbReference type="EMBL" id="KAJ9066522.1"/>
    </source>
</evidence>
<name>A0ACC2SW76_9FUNG</name>
<reference evidence="1" key="1">
    <citation type="submission" date="2022-04" db="EMBL/GenBank/DDBJ databases">
        <title>Genome of the entomopathogenic fungus Entomophthora muscae.</title>
        <authorList>
            <person name="Elya C."/>
            <person name="Lovett B.R."/>
            <person name="Lee E."/>
            <person name="Macias A.M."/>
            <person name="Hajek A.E."/>
            <person name="De Bivort B.L."/>
            <person name="Kasson M.T."/>
            <person name="De Fine Licht H.H."/>
            <person name="Stajich J.E."/>
        </authorList>
    </citation>
    <scope>NUCLEOTIDE SEQUENCE</scope>
    <source>
        <strain evidence="1">Berkeley</strain>
    </source>
</reference>
<protein>
    <submittedName>
        <fullName evidence="1">Uncharacterized protein</fullName>
    </submittedName>
</protein>
<accession>A0ACC2SW76</accession>
<gene>
    <name evidence="1" type="ORF">DSO57_1008713</name>
</gene>
<comment type="caution">
    <text evidence="1">The sequence shown here is derived from an EMBL/GenBank/DDBJ whole genome shotgun (WGS) entry which is preliminary data.</text>
</comment>
<dbReference type="EMBL" id="QTSX02004287">
    <property type="protein sequence ID" value="KAJ9066522.1"/>
    <property type="molecule type" value="Genomic_DNA"/>
</dbReference>
<proteinExistence type="predicted"/>
<keyword evidence="2" id="KW-1185">Reference proteome</keyword>
<organism evidence="1 2">
    <name type="scientific">Entomophthora muscae</name>
    <dbReference type="NCBI Taxonomy" id="34485"/>
    <lineage>
        <taxon>Eukaryota</taxon>
        <taxon>Fungi</taxon>
        <taxon>Fungi incertae sedis</taxon>
        <taxon>Zoopagomycota</taxon>
        <taxon>Entomophthoromycotina</taxon>
        <taxon>Entomophthoromycetes</taxon>
        <taxon>Entomophthorales</taxon>
        <taxon>Entomophthoraceae</taxon>
        <taxon>Entomophthora</taxon>
    </lineage>
</organism>